<gene>
    <name evidence="2" type="primary">yiaK</name>
    <name evidence="2" type="ORF">ACFSR8_10560</name>
</gene>
<dbReference type="InterPro" id="IPR043143">
    <property type="entry name" value="Mal/L-sulf/L-lact_DH-like_NADP"/>
</dbReference>
<protein>
    <submittedName>
        <fullName evidence="2">3-dehydro-L-gulonate 2-dehydrogenase</fullName>
        <ecNumber evidence="2">1.1.1.130</ecNumber>
    </submittedName>
</protein>
<dbReference type="RefSeq" id="WP_380291806.1">
    <property type="nucleotide sequence ID" value="NZ_JBHULY010000024.1"/>
</dbReference>
<dbReference type="EC" id="1.1.1.130" evidence="2"/>
<keyword evidence="1 2" id="KW-0560">Oxidoreductase</keyword>
<dbReference type="GO" id="GO:0047559">
    <property type="term" value="F:3-dehydro-L-gulonate 2-dehydrogenase activity"/>
    <property type="evidence" value="ECO:0007669"/>
    <property type="project" value="UniProtKB-EC"/>
</dbReference>
<keyword evidence="3" id="KW-1185">Reference proteome</keyword>
<name>A0ABW5TBR5_9FLAO</name>
<dbReference type="Pfam" id="PF02615">
    <property type="entry name" value="Ldh_2"/>
    <property type="match status" value="1"/>
</dbReference>
<evidence type="ECO:0000313" key="3">
    <source>
        <dbReference type="Proteomes" id="UP001597476"/>
    </source>
</evidence>
<dbReference type="Gene3D" id="1.10.1530.10">
    <property type="match status" value="1"/>
</dbReference>
<sequence length="339" mass="37974">MTENIIRVSANEMQDTLYTLLLKYGFNEENARLIAETHTESTLVGVNSHGINRVPLFIEYIEKGIIKVNAQAKKAEAFGSIERWDGNFGSGVVNAITCTNRATELAKKHGIGLVALRNTNHWMRGGSYGNQAADAGCISILFTNTQPNMPPWGGKDSRIGNNPFIVSIPRENGHIVLDMAISQFSFGKINDYKLKGEKLPFYGGWDENDTLSKDPEKISKKERGLPIGFWKGSALSIVLDMLATLLSAGNSTYRISLNEIETGISQVYLCIYPEVFNDTTLQEKLINEIIDYTHNVEPIHPDDKTYYPGERSRLRKTENLKNGIPVNQNIWDKVMMLSR</sequence>
<accession>A0ABW5TBR5</accession>
<dbReference type="PANTHER" id="PTHR11091">
    <property type="entry name" value="OXIDOREDUCTASE-RELATED"/>
    <property type="match status" value="1"/>
</dbReference>
<dbReference type="InterPro" id="IPR003767">
    <property type="entry name" value="Malate/L-lactate_DH-like"/>
</dbReference>
<proteinExistence type="predicted"/>
<dbReference type="Gene3D" id="3.30.1370.60">
    <property type="entry name" value="Hypothetical oxidoreductase yiak, domain 2"/>
    <property type="match status" value="1"/>
</dbReference>
<comment type="caution">
    <text evidence="2">The sequence shown here is derived from an EMBL/GenBank/DDBJ whole genome shotgun (WGS) entry which is preliminary data.</text>
</comment>
<dbReference type="Proteomes" id="UP001597476">
    <property type="component" value="Unassembled WGS sequence"/>
</dbReference>
<dbReference type="NCBIfam" id="NF009750">
    <property type="entry name" value="PRK13260.1"/>
    <property type="match status" value="1"/>
</dbReference>
<reference evidence="3" key="1">
    <citation type="journal article" date="2019" name="Int. J. Syst. Evol. Microbiol.">
        <title>The Global Catalogue of Microorganisms (GCM) 10K type strain sequencing project: providing services to taxonomists for standard genome sequencing and annotation.</title>
        <authorList>
            <consortium name="The Broad Institute Genomics Platform"/>
            <consortium name="The Broad Institute Genome Sequencing Center for Infectious Disease"/>
            <person name="Wu L."/>
            <person name="Ma J."/>
        </authorList>
    </citation>
    <scope>NUCLEOTIDE SEQUENCE [LARGE SCALE GENOMIC DNA]</scope>
    <source>
        <strain evidence="3">KCTC 42398</strain>
    </source>
</reference>
<organism evidence="2 3">
    <name type="scientific">Hyunsoonleella rubra</name>
    <dbReference type="NCBI Taxonomy" id="1737062"/>
    <lineage>
        <taxon>Bacteria</taxon>
        <taxon>Pseudomonadati</taxon>
        <taxon>Bacteroidota</taxon>
        <taxon>Flavobacteriia</taxon>
        <taxon>Flavobacteriales</taxon>
        <taxon>Flavobacteriaceae</taxon>
    </lineage>
</organism>
<evidence type="ECO:0000256" key="1">
    <source>
        <dbReference type="ARBA" id="ARBA00023002"/>
    </source>
</evidence>
<evidence type="ECO:0000313" key="2">
    <source>
        <dbReference type="EMBL" id="MFD2726655.1"/>
    </source>
</evidence>
<dbReference type="InterPro" id="IPR043144">
    <property type="entry name" value="Mal/L-sulf/L-lact_DH-like_ah"/>
</dbReference>
<dbReference type="PANTHER" id="PTHR11091:SF3">
    <property type="entry name" value="2,3-DIKETO-L-GULONATE REDUCTASE"/>
    <property type="match status" value="1"/>
</dbReference>
<dbReference type="InterPro" id="IPR036111">
    <property type="entry name" value="Mal/L-sulfo/L-lacto_DH-like_sf"/>
</dbReference>
<dbReference type="EMBL" id="JBHULY010000024">
    <property type="protein sequence ID" value="MFD2726655.1"/>
    <property type="molecule type" value="Genomic_DNA"/>
</dbReference>
<dbReference type="SUPFAM" id="SSF89733">
    <property type="entry name" value="L-sulfolactate dehydrogenase-like"/>
    <property type="match status" value="1"/>
</dbReference>